<dbReference type="Proteomes" id="UP000183317">
    <property type="component" value="Unassembled WGS sequence"/>
</dbReference>
<evidence type="ECO:0000313" key="1">
    <source>
        <dbReference type="EMBL" id="OGE64545.1"/>
    </source>
</evidence>
<proteinExistence type="predicted"/>
<sequence length="136" mass="15334">MSPESAPRIIQVRPGQRIEIIGVAPKPLNRTTDTGLRLYKLVTDRADAARIASTTEDAEMQWTYYRPGILTRNDKELENLNKTLHEEGHDGDTVVFALKDYLRTTLHRPDEVVIDTTARFMADSLGFAPEPNEQVA</sequence>
<name>A0A1F5MGS2_9BACT</name>
<gene>
    <name evidence="1" type="ORF">A3J13_00765</name>
</gene>
<evidence type="ECO:0000313" key="2">
    <source>
        <dbReference type="Proteomes" id="UP000183317"/>
    </source>
</evidence>
<protein>
    <submittedName>
        <fullName evidence="1">Uncharacterized protein</fullName>
    </submittedName>
</protein>
<organism evidence="1 2">
    <name type="scientific">Candidatus Daviesbacteria bacterium RIFCSPLOWO2_02_FULL_36_8</name>
    <dbReference type="NCBI Taxonomy" id="1797793"/>
    <lineage>
        <taxon>Bacteria</taxon>
        <taxon>Candidatus Daviesiibacteriota</taxon>
    </lineage>
</organism>
<dbReference type="AlphaFoldDB" id="A0A1F5MGS2"/>
<dbReference type="EMBL" id="MFDU01000009">
    <property type="protein sequence ID" value="OGE64545.1"/>
    <property type="molecule type" value="Genomic_DNA"/>
</dbReference>
<comment type="caution">
    <text evidence="1">The sequence shown here is derived from an EMBL/GenBank/DDBJ whole genome shotgun (WGS) entry which is preliminary data.</text>
</comment>
<accession>A0A1F5MGS2</accession>
<reference evidence="1 2" key="1">
    <citation type="journal article" date="2016" name="Nat. Commun.">
        <title>Thousands of microbial genomes shed light on interconnected biogeochemical processes in an aquifer system.</title>
        <authorList>
            <person name="Anantharaman K."/>
            <person name="Brown C.T."/>
            <person name="Hug L.A."/>
            <person name="Sharon I."/>
            <person name="Castelle C.J."/>
            <person name="Probst A.J."/>
            <person name="Thomas B.C."/>
            <person name="Singh A."/>
            <person name="Wilkins M.J."/>
            <person name="Karaoz U."/>
            <person name="Brodie E.L."/>
            <person name="Williams K.H."/>
            <person name="Hubbard S.S."/>
            <person name="Banfield J.F."/>
        </authorList>
    </citation>
    <scope>NUCLEOTIDE SEQUENCE [LARGE SCALE GENOMIC DNA]</scope>
</reference>